<dbReference type="CDD" id="cd11061">
    <property type="entry name" value="CYP67-like"/>
    <property type="match status" value="1"/>
</dbReference>
<dbReference type="InParanoid" id="C4JD78"/>
<feature type="transmembrane region" description="Helical" evidence="7">
    <location>
        <begin position="6"/>
        <end position="27"/>
    </location>
</feature>
<dbReference type="InterPro" id="IPR002403">
    <property type="entry name" value="Cyt_P450_E_grp-IV"/>
</dbReference>
<dbReference type="eggNOG" id="KOG0156">
    <property type="taxonomic scope" value="Eukaryota"/>
</dbReference>
<dbReference type="Pfam" id="PF00067">
    <property type="entry name" value="p450"/>
    <property type="match status" value="1"/>
</dbReference>
<dbReference type="OMA" id="THPVIRI"/>
<dbReference type="InterPro" id="IPR036396">
    <property type="entry name" value="Cyt_P450_sf"/>
</dbReference>
<sequence>MIGTLIAPICFAALAIIIFKPVALYFLDRKNLRKFPTLHPLSGLSDIPFMVESMKGFRSARLAELHHGKGWPVIRIGPNSLSFGTVDSIKAIYGHNSPTTKDKQYVNASGTHFHLADVVDKKEHARKRKVLASAFAAKNLEDWEYKVGEKVSRLIDQFDKYVEESAEGPLNYRSWTNLYTIDCLVDICLSTQLHCIERGEDTVTAEDLAGITEDVSFRDCLYATFHLVGDLVWSYDWFSTIITVANTISPVYSRLIKLGTGWRNLVHHLTNKRWSRYAAGERINDIFSSLMDDTAGNAHNLEWGEVVAEISLAVSGSSSTSNTIASTMQLLIENPQKLEKLQEELDSVMEPEEIIASYDKVKYLPYLRAVIDETLRLYPPISHGLPRETPKNGLQILDNWIAGNTTVSVSAYVAHRDPNAFPEPEKFMPERWLGDEGKQLQPNFIAFSAGARGCIVLLASLAHRYDFFKFSSDWKPRRRETMNLILGSLPIRIQKRSL</sequence>
<evidence type="ECO:0000256" key="3">
    <source>
        <dbReference type="ARBA" id="ARBA00022723"/>
    </source>
</evidence>
<reference evidence="9" key="1">
    <citation type="journal article" date="2009" name="Genome Res.">
        <title>Comparative genomic analyses of the human fungal pathogens Coccidioides and their relatives.</title>
        <authorList>
            <person name="Sharpton T.J."/>
            <person name="Stajich J.E."/>
            <person name="Rounsley S.D."/>
            <person name="Gardner M.J."/>
            <person name="Wortman J.R."/>
            <person name="Jordar V.S."/>
            <person name="Maiti R."/>
            <person name="Kodira C.D."/>
            <person name="Neafsey D.E."/>
            <person name="Zeng Q."/>
            <person name="Hung C.-Y."/>
            <person name="McMahan C."/>
            <person name="Muszewska A."/>
            <person name="Grynberg M."/>
            <person name="Mandel M.A."/>
            <person name="Kellner E.M."/>
            <person name="Barker B.M."/>
            <person name="Galgiani J.N."/>
            <person name="Orbach M.J."/>
            <person name="Kirkland T.N."/>
            <person name="Cole G.T."/>
            <person name="Henn M.R."/>
            <person name="Birren B.W."/>
            <person name="Taylor J.W."/>
        </authorList>
    </citation>
    <scope>NUCLEOTIDE SEQUENCE [LARGE SCALE GENOMIC DNA]</scope>
    <source>
        <strain evidence="9">UAMH 1704</strain>
    </source>
</reference>
<evidence type="ECO:0000256" key="5">
    <source>
        <dbReference type="ARBA" id="ARBA00023004"/>
    </source>
</evidence>
<evidence type="ECO:0000313" key="8">
    <source>
        <dbReference type="EMBL" id="EEP75422.1"/>
    </source>
</evidence>
<evidence type="ECO:0000256" key="7">
    <source>
        <dbReference type="SAM" id="Phobius"/>
    </source>
</evidence>
<protein>
    <recommendedName>
        <fullName evidence="10">Benzoate 4-monooxygenase cytochrome P450</fullName>
    </recommendedName>
</protein>
<dbReference type="PANTHER" id="PTHR24305">
    <property type="entry name" value="CYTOCHROME P450"/>
    <property type="match status" value="1"/>
</dbReference>
<dbReference type="GO" id="GO:0005506">
    <property type="term" value="F:iron ion binding"/>
    <property type="evidence" value="ECO:0007669"/>
    <property type="project" value="InterPro"/>
</dbReference>
<keyword evidence="9" id="KW-1185">Reference proteome</keyword>
<dbReference type="AlphaFoldDB" id="C4JD78"/>
<evidence type="ECO:0000256" key="2">
    <source>
        <dbReference type="ARBA" id="ARBA00010617"/>
    </source>
</evidence>
<comment type="similarity">
    <text evidence="2">Belongs to the cytochrome P450 family.</text>
</comment>
<keyword evidence="7" id="KW-0472">Membrane</keyword>
<keyword evidence="5 6" id="KW-0408">Iron</keyword>
<dbReference type="Proteomes" id="UP000002058">
    <property type="component" value="Unassembled WGS sequence"/>
</dbReference>
<dbReference type="OrthoDB" id="2789670at2759"/>
<dbReference type="InterPro" id="IPR001128">
    <property type="entry name" value="Cyt_P450"/>
</dbReference>
<dbReference type="InterPro" id="IPR050121">
    <property type="entry name" value="Cytochrome_P450_monoxygenase"/>
</dbReference>
<organism evidence="8 9">
    <name type="scientific">Uncinocarpus reesii (strain UAMH 1704)</name>
    <dbReference type="NCBI Taxonomy" id="336963"/>
    <lineage>
        <taxon>Eukaryota</taxon>
        <taxon>Fungi</taxon>
        <taxon>Dikarya</taxon>
        <taxon>Ascomycota</taxon>
        <taxon>Pezizomycotina</taxon>
        <taxon>Eurotiomycetes</taxon>
        <taxon>Eurotiomycetidae</taxon>
        <taxon>Onygenales</taxon>
        <taxon>Onygenaceae</taxon>
        <taxon>Uncinocarpus</taxon>
    </lineage>
</organism>
<accession>C4JD78</accession>
<gene>
    <name evidence="8" type="ORF">UREG_00268</name>
</gene>
<keyword evidence="4" id="KW-0560">Oxidoreductase</keyword>
<evidence type="ECO:0000313" key="9">
    <source>
        <dbReference type="Proteomes" id="UP000002058"/>
    </source>
</evidence>
<evidence type="ECO:0008006" key="10">
    <source>
        <dbReference type="Google" id="ProtNLM"/>
    </source>
</evidence>
<dbReference type="PANTHER" id="PTHR24305:SF172">
    <property type="entry name" value="P450, PUTATIVE (EUROFUNG)-RELATED"/>
    <property type="match status" value="1"/>
</dbReference>
<keyword evidence="7" id="KW-1133">Transmembrane helix</keyword>
<dbReference type="PRINTS" id="PR00385">
    <property type="entry name" value="P450"/>
</dbReference>
<dbReference type="Gene3D" id="1.10.630.10">
    <property type="entry name" value="Cytochrome P450"/>
    <property type="match status" value="1"/>
</dbReference>
<dbReference type="GO" id="GO:0016705">
    <property type="term" value="F:oxidoreductase activity, acting on paired donors, with incorporation or reduction of molecular oxygen"/>
    <property type="evidence" value="ECO:0007669"/>
    <property type="project" value="InterPro"/>
</dbReference>
<dbReference type="GeneID" id="8444920"/>
<dbReference type="HOGENOM" id="CLU_001570_14_0_1"/>
<dbReference type="VEuPathDB" id="FungiDB:UREG_00268"/>
<feature type="binding site" description="axial binding residue" evidence="6">
    <location>
        <position position="454"/>
    </location>
    <ligand>
        <name>heme</name>
        <dbReference type="ChEBI" id="CHEBI:30413"/>
    </ligand>
    <ligandPart>
        <name>Fe</name>
        <dbReference type="ChEBI" id="CHEBI:18248"/>
    </ligandPart>
</feature>
<dbReference type="RefSeq" id="XP_002540755.1">
    <property type="nucleotide sequence ID" value="XM_002540709.1"/>
</dbReference>
<keyword evidence="3 6" id="KW-0479">Metal-binding</keyword>
<dbReference type="PRINTS" id="PR00465">
    <property type="entry name" value="EP450IV"/>
</dbReference>
<evidence type="ECO:0000256" key="4">
    <source>
        <dbReference type="ARBA" id="ARBA00023002"/>
    </source>
</evidence>
<dbReference type="KEGG" id="ure:UREG_00268"/>
<proteinExistence type="inferred from homology"/>
<dbReference type="EMBL" id="CH476615">
    <property type="protein sequence ID" value="EEP75422.1"/>
    <property type="molecule type" value="Genomic_DNA"/>
</dbReference>
<dbReference type="GO" id="GO:0020037">
    <property type="term" value="F:heme binding"/>
    <property type="evidence" value="ECO:0007669"/>
    <property type="project" value="InterPro"/>
</dbReference>
<comment type="cofactor">
    <cofactor evidence="1 6">
        <name>heme</name>
        <dbReference type="ChEBI" id="CHEBI:30413"/>
    </cofactor>
</comment>
<evidence type="ECO:0000256" key="6">
    <source>
        <dbReference type="PIRSR" id="PIRSR602403-1"/>
    </source>
</evidence>
<dbReference type="SUPFAM" id="SSF48264">
    <property type="entry name" value="Cytochrome P450"/>
    <property type="match status" value="1"/>
</dbReference>
<evidence type="ECO:0000256" key="1">
    <source>
        <dbReference type="ARBA" id="ARBA00001971"/>
    </source>
</evidence>
<keyword evidence="6" id="KW-0349">Heme</keyword>
<dbReference type="GO" id="GO:0004497">
    <property type="term" value="F:monooxygenase activity"/>
    <property type="evidence" value="ECO:0007669"/>
    <property type="project" value="InterPro"/>
</dbReference>
<name>C4JD78_UNCRE</name>
<keyword evidence="7" id="KW-0812">Transmembrane</keyword>